<evidence type="ECO:0000313" key="1">
    <source>
        <dbReference type="EMBL" id="DAD92315.1"/>
    </source>
</evidence>
<reference evidence="1" key="1">
    <citation type="journal article" date="2021" name="Proc. Natl. Acad. Sci. U.S.A.">
        <title>A Catalog of Tens of Thousands of Viruses from Human Metagenomes Reveals Hidden Associations with Chronic Diseases.</title>
        <authorList>
            <person name="Tisza M.J."/>
            <person name="Buck C.B."/>
        </authorList>
    </citation>
    <scope>NUCLEOTIDE SEQUENCE</scope>
    <source>
        <strain evidence="1">Ct9MV2</strain>
    </source>
</reference>
<dbReference type="EMBL" id="BK015132">
    <property type="protein sequence ID" value="DAD92315.1"/>
    <property type="molecule type" value="Genomic_DNA"/>
</dbReference>
<sequence length="70" mass="7530">MKAIRVYVDSTDTDLIGSVIEKLNSFEDTAANMVAANEIFIAAVGTCAIKYAKCVVQTAFNGELTIQNVK</sequence>
<protein>
    <submittedName>
        <fullName evidence="1">Uncharacterized protein</fullName>
    </submittedName>
</protein>
<accession>A0A8S5NE15</accession>
<organism evidence="1">
    <name type="scientific">Myoviridae sp. ct9MV2</name>
    <dbReference type="NCBI Taxonomy" id="2826625"/>
    <lineage>
        <taxon>Viruses</taxon>
        <taxon>Duplodnaviria</taxon>
        <taxon>Heunggongvirae</taxon>
        <taxon>Uroviricota</taxon>
        <taxon>Caudoviricetes</taxon>
    </lineage>
</organism>
<name>A0A8S5NE15_9CAUD</name>
<proteinExistence type="predicted"/>